<name>A0ABW5IPA0_9BACT</name>
<evidence type="ECO:0008006" key="4">
    <source>
        <dbReference type="Google" id="ProtNLM"/>
    </source>
</evidence>
<feature type="transmembrane region" description="Helical" evidence="1">
    <location>
        <begin position="77"/>
        <end position="94"/>
    </location>
</feature>
<accession>A0ABW5IPA0</accession>
<comment type="caution">
    <text evidence="2">The sequence shown here is derived from an EMBL/GenBank/DDBJ whole genome shotgun (WGS) entry which is preliminary data.</text>
</comment>
<feature type="transmembrane region" description="Helical" evidence="1">
    <location>
        <begin position="53"/>
        <end position="71"/>
    </location>
</feature>
<protein>
    <recommendedName>
        <fullName evidence="4">GGDEF domain-containing protein</fullName>
    </recommendedName>
</protein>
<evidence type="ECO:0000313" key="3">
    <source>
        <dbReference type="Proteomes" id="UP001597544"/>
    </source>
</evidence>
<dbReference type="Proteomes" id="UP001597544">
    <property type="component" value="Unassembled WGS sequence"/>
</dbReference>
<keyword evidence="1" id="KW-1133">Transmembrane helix</keyword>
<keyword evidence="3" id="KW-1185">Reference proteome</keyword>
<gene>
    <name evidence="2" type="ORF">ACFSRY_13130</name>
</gene>
<dbReference type="RefSeq" id="WP_377508212.1">
    <property type="nucleotide sequence ID" value="NZ_JBHULU010000017.1"/>
</dbReference>
<evidence type="ECO:0000256" key="1">
    <source>
        <dbReference type="SAM" id="Phobius"/>
    </source>
</evidence>
<keyword evidence="1" id="KW-0812">Transmembrane</keyword>
<sequence length="121" mass="13833">MLLTYLQELRAVIMNLERPPLITGMCILGVIGFVTTLPAVLGFRELDVGISRPYLAFSAVMGLASLIGFWYMNRWGLYLYFGMLLLNQAMMIFVFRSWNEASLLVPSVAVFTGIWYYDRMT</sequence>
<proteinExistence type="predicted"/>
<feature type="transmembrane region" description="Helical" evidence="1">
    <location>
        <begin position="101"/>
        <end position="117"/>
    </location>
</feature>
<reference evidence="3" key="1">
    <citation type="journal article" date="2019" name="Int. J. Syst. Evol. Microbiol.">
        <title>The Global Catalogue of Microorganisms (GCM) 10K type strain sequencing project: providing services to taxonomists for standard genome sequencing and annotation.</title>
        <authorList>
            <consortium name="The Broad Institute Genomics Platform"/>
            <consortium name="The Broad Institute Genome Sequencing Center for Infectious Disease"/>
            <person name="Wu L."/>
            <person name="Ma J."/>
        </authorList>
    </citation>
    <scope>NUCLEOTIDE SEQUENCE [LARGE SCALE GENOMIC DNA]</scope>
    <source>
        <strain evidence="3">KCTC 42498</strain>
    </source>
</reference>
<keyword evidence="1" id="KW-0472">Membrane</keyword>
<dbReference type="EMBL" id="JBHULU010000017">
    <property type="protein sequence ID" value="MFD2514812.1"/>
    <property type="molecule type" value="Genomic_DNA"/>
</dbReference>
<feature type="transmembrane region" description="Helical" evidence="1">
    <location>
        <begin position="20"/>
        <end position="41"/>
    </location>
</feature>
<organism evidence="2 3">
    <name type="scientific">Pontibacter locisalis</name>
    <dbReference type="NCBI Taxonomy" id="1719035"/>
    <lineage>
        <taxon>Bacteria</taxon>
        <taxon>Pseudomonadati</taxon>
        <taxon>Bacteroidota</taxon>
        <taxon>Cytophagia</taxon>
        <taxon>Cytophagales</taxon>
        <taxon>Hymenobacteraceae</taxon>
        <taxon>Pontibacter</taxon>
    </lineage>
</organism>
<evidence type="ECO:0000313" key="2">
    <source>
        <dbReference type="EMBL" id="MFD2514812.1"/>
    </source>
</evidence>